<evidence type="ECO:0000313" key="3">
    <source>
        <dbReference type="EMBL" id="PPQ85526.1"/>
    </source>
</evidence>
<feature type="compositionally biased region" description="Low complexity" evidence="2">
    <location>
        <begin position="426"/>
        <end position="435"/>
    </location>
</feature>
<reference evidence="3 4" key="1">
    <citation type="journal article" date="2018" name="Evol. Lett.">
        <title>Horizontal gene cluster transfer increased hallucinogenic mushroom diversity.</title>
        <authorList>
            <person name="Reynolds H.T."/>
            <person name="Vijayakumar V."/>
            <person name="Gluck-Thaler E."/>
            <person name="Korotkin H.B."/>
            <person name="Matheny P.B."/>
            <person name="Slot J.C."/>
        </authorList>
    </citation>
    <scope>NUCLEOTIDE SEQUENCE [LARGE SCALE GENOMIC DNA]</scope>
    <source>
        <strain evidence="3 4">2629</strain>
    </source>
</reference>
<dbReference type="InParanoid" id="A0A409X468"/>
<keyword evidence="1" id="KW-0175">Coiled coil</keyword>
<keyword evidence="4" id="KW-1185">Reference proteome</keyword>
<sequence>MSTAVSLPIRGTSKAPRFTHAQSREISRYFEDVEHLVSQERLTSDRDKIDAVVYYADFDISDLWQSLPQFSAQPANYAAFKSSVLSLYPHVDYHENKFTISSLNDLIFRTRQSGIHSLEDLGHYYRQFIHISNFLIAKSRLSNIDSQRRFLTGFQDDLLVKILSRLQIQFLDHDPDSPWPIEAIYNAACFIIRSSRASSLCSSSIPHSASSPFSFVPSIPTLTDSSSSSTPVPLHDLSELISTLTQEIKKAFVEIFQQQRHQTPSTPQQPRLCSFCNADDHLIRNCALVIEYIRDGKAKRNNIGKVVLPSGRYVASSIPGVCLKEKFDEFHRLHPIPPPIPSFYHSTSPTIHPSSPSHSFYLSTQSRIEAIEAELAALRSRQNHLNSLSLSSPTSISSSPQLTVSLPPSHSSNSASFTFIITPTSSFSQPTSPTIEPSATSGPIKQEFDLKTPNHAPDVVSSPSFKSPSNSLLPFSALAHTLHSSSSSSSPLSSKALTRSTVTLSNLVPTFIRHRLPSSHIVQTTPATRKSTLSEGNIITTRSGLRRRSAQRS</sequence>
<protein>
    <submittedName>
        <fullName evidence="3">Uncharacterized protein</fullName>
    </submittedName>
</protein>
<evidence type="ECO:0000256" key="2">
    <source>
        <dbReference type="SAM" id="MobiDB-lite"/>
    </source>
</evidence>
<gene>
    <name evidence="3" type="ORF">CVT24_010452</name>
</gene>
<proteinExistence type="predicted"/>
<dbReference type="AlphaFoldDB" id="A0A409X468"/>
<feature type="region of interest" description="Disordered" evidence="2">
    <location>
        <begin position="426"/>
        <end position="464"/>
    </location>
</feature>
<evidence type="ECO:0000256" key="1">
    <source>
        <dbReference type="SAM" id="Coils"/>
    </source>
</evidence>
<dbReference type="STRING" id="181874.A0A409X468"/>
<feature type="compositionally biased region" description="Polar residues" evidence="2">
    <location>
        <begin position="523"/>
        <end position="543"/>
    </location>
</feature>
<dbReference type="OrthoDB" id="3260546at2759"/>
<feature type="coiled-coil region" evidence="1">
    <location>
        <begin position="361"/>
        <end position="388"/>
    </location>
</feature>
<evidence type="ECO:0000313" key="4">
    <source>
        <dbReference type="Proteomes" id="UP000284842"/>
    </source>
</evidence>
<organism evidence="3 4">
    <name type="scientific">Panaeolus cyanescens</name>
    <dbReference type="NCBI Taxonomy" id="181874"/>
    <lineage>
        <taxon>Eukaryota</taxon>
        <taxon>Fungi</taxon>
        <taxon>Dikarya</taxon>
        <taxon>Basidiomycota</taxon>
        <taxon>Agaricomycotina</taxon>
        <taxon>Agaricomycetes</taxon>
        <taxon>Agaricomycetidae</taxon>
        <taxon>Agaricales</taxon>
        <taxon>Agaricineae</taxon>
        <taxon>Galeropsidaceae</taxon>
        <taxon>Panaeolus</taxon>
    </lineage>
</organism>
<name>A0A409X468_9AGAR</name>
<comment type="caution">
    <text evidence="3">The sequence shown here is derived from an EMBL/GenBank/DDBJ whole genome shotgun (WGS) entry which is preliminary data.</text>
</comment>
<accession>A0A409X468</accession>
<dbReference type="Proteomes" id="UP000284842">
    <property type="component" value="Unassembled WGS sequence"/>
</dbReference>
<feature type="compositionally biased region" description="Basic residues" evidence="2">
    <location>
        <begin position="544"/>
        <end position="553"/>
    </location>
</feature>
<feature type="region of interest" description="Disordered" evidence="2">
    <location>
        <begin position="523"/>
        <end position="553"/>
    </location>
</feature>
<dbReference type="EMBL" id="NHTK01004697">
    <property type="protein sequence ID" value="PPQ85526.1"/>
    <property type="molecule type" value="Genomic_DNA"/>
</dbReference>